<feature type="non-terminal residue" evidence="2">
    <location>
        <position position="1"/>
    </location>
</feature>
<dbReference type="AlphaFoldDB" id="A0A0H5QR97"/>
<proteinExistence type="predicted"/>
<evidence type="ECO:0000256" key="1">
    <source>
        <dbReference type="SAM" id="MobiDB-lite"/>
    </source>
</evidence>
<feature type="non-terminal residue" evidence="2">
    <location>
        <position position="170"/>
    </location>
</feature>
<reference evidence="2" key="1">
    <citation type="submission" date="2015-04" db="EMBL/GenBank/DDBJ databases">
        <title>The genome sequence of the plant pathogenic Rhizarian Plasmodiophora brassicae reveals insights in its biotrophic life cycle and the origin of chitin synthesis.</title>
        <authorList>
            <person name="Schwelm A."/>
            <person name="Fogelqvist J."/>
            <person name="Knaust A."/>
            <person name="Julke S."/>
            <person name="Lilja T."/>
            <person name="Dhandapani V."/>
            <person name="Bonilla-Rosso G."/>
            <person name="Karlsson M."/>
            <person name="Shevchenko A."/>
            <person name="Choi S.R."/>
            <person name="Kim H.G."/>
            <person name="Park J.Y."/>
            <person name="Lim Y.P."/>
            <person name="Ludwig-Muller J."/>
            <person name="Dixelius C."/>
        </authorList>
    </citation>
    <scope>NUCLEOTIDE SEQUENCE</scope>
    <source>
        <tissue evidence="2">Potato root galls</tissue>
    </source>
</reference>
<dbReference type="EMBL" id="HACM01003569">
    <property type="protein sequence ID" value="CRZ04011.1"/>
    <property type="molecule type" value="Transcribed_RNA"/>
</dbReference>
<feature type="region of interest" description="Disordered" evidence="1">
    <location>
        <begin position="39"/>
        <end position="101"/>
    </location>
</feature>
<feature type="compositionally biased region" description="Acidic residues" evidence="1">
    <location>
        <begin position="63"/>
        <end position="74"/>
    </location>
</feature>
<organism evidence="2">
    <name type="scientific">Spongospora subterranea</name>
    <dbReference type="NCBI Taxonomy" id="70186"/>
    <lineage>
        <taxon>Eukaryota</taxon>
        <taxon>Sar</taxon>
        <taxon>Rhizaria</taxon>
        <taxon>Endomyxa</taxon>
        <taxon>Phytomyxea</taxon>
        <taxon>Plasmodiophorida</taxon>
        <taxon>Plasmodiophoridae</taxon>
        <taxon>Spongospora</taxon>
    </lineage>
</organism>
<sequence>KGRQRHRSVARRPAMISSVSKPDILTAYFGCDESSRRIKERLDPRQNQERLDFDTEALLKVDDDSDGDFNDEESGGVSDRSEDDALEPVSEPEIYPMTESDGVSDFRIASSLMQEAIREIGEDNGQLGRITETIWRSYESCSERIIHQANLADALSGELQSAQQALQQAR</sequence>
<protein>
    <submittedName>
        <fullName evidence="2">Uncharacterized protein</fullName>
    </submittedName>
</protein>
<evidence type="ECO:0000313" key="2">
    <source>
        <dbReference type="EMBL" id="CRZ04011.1"/>
    </source>
</evidence>
<name>A0A0H5QR97_9EUKA</name>
<accession>A0A0H5QR97</accession>
<feature type="compositionally biased region" description="Basic and acidic residues" evidence="1">
    <location>
        <begin position="39"/>
        <end position="62"/>
    </location>
</feature>